<reference evidence="2" key="1">
    <citation type="submission" date="2023-07" db="EMBL/GenBank/DDBJ databases">
        <title>Genomic Encyclopedia of Type Strains, Phase IV (KMG-IV): sequencing the most valuable type-strain genomes for metagenomic binning, comparative biology and taxonomic classification.</title>
        <authorList>
            <person name="Goeker M."/>
        </authorList>
    </citation>
    <scope>NUCLEOTIDE SEQUENCE</scope>
    <source>
        <strain evidence="2">DSM 21202</strain>
    </source>
</reference>
<protein>
    <submittedName>
        <fullName evidence="2">Glyoxalase superfamily protein PhnB</fullName>
    </submittedName>
</protein>
<comment type="caution">
    <text evidence="2">The sequence shown here is derived from an EMBL/GenBank/DDBJ whole genome shotgun (WGS) entry which is preliminary data.</text>
</comment>
<dbReference type="InterPro" id="IPR029068">
    <property type="entry name" value="Glyas_Bleomycin-R_OHBP_Dase"/>
</dbReference>
<feature type="domain" description="VOC" evidence="1">
    <location>
        <begin position="10"/>
        <end position="134"/>
    </location>
</feature>
<dbReference type="Proteomes" id="UP001229244">
    <property type="component" value="Unassembled WGS sequence"/>
</dbReference>
<organism evidence="2 3">
    <name type="scientific">Amorphus orientalis</name>
    <dbReference type="NCBI Taxonomy" id="649198"/>
    <lineage>
        <taxon>Bacteria</taxon>
        <taxon>Pseudomonadati</taxon>
        <taxon>Pseudomonadota</taxon>
        <taxon>Alphaproteobacteria</taxon>
        <taxon>Hyphomicrobiales</taxon>
        <taxon>Amorphaceae</taxon>
        <taxon>Amorphus</taxon>
    </lineage>
</organism>
<dbReference type="PANTHER" id="PTHR34109">
    <property type="entry name" value="BNAUNNG04460D PROTEIN-RELATED"/>
    <property type="match status" value="1"/>
</dbReference>
<evidence type="ECO:0000313" key="2">
    <source>
        <dbReference type="EMBL" id="MDQ0314696.1"/>
    </source>
</evidence>
<name>A0AAE4AR19_9HYPH</name>
<dbReference type="EMBL" id="JAUSUL010000001">
    <property type="protein sequence ID" value="MDQ0314696.1"/>
    <property type="molecule type" value="Genomic_DNA"/>
</dbReference>
<dbReference type="InterPro" id="IPR037523">
    <property type="entry name" value="VOC_core"/>
</dbReference>
<accession>A0AAE4AR19</accession>
<dbReference type="Gene3D" id="3.30.720.120">
    <property type="match status" value="1"/>
</dbReference>
<dbReference type="PANTHER" id="PTHR34109:SF1">
    <property type="entry name" value="VOC DOMAIN-CONTAINING PROTEIN"/>
    <property type="match status" value="1"/>
</dbReference>
<dbReference type="Gene3D" id="3.30.720.110">
    <property type="match status" value="1"/>
</dbReference>
<dbReference type="PROSITE" id="PS51819">
    <property type="entry name" value="VOC"/>
    <property type="match status" value="1"/>
</dbReference>
<evidence type="ECO:0000259" key="1">
    <source>
        <dbReference type="PROSITE" id="PS51819"/>
    </source>
</evidence>
<dbReference type="SUPFAM" id="SSF54593">
    <property type="entry name" value="Glyoxalase/Bleomycin resistance protein/Dihydroxybiphenyl dioxygenase"/>
    <property type="match status" value="1"/>
</dbReference>
<gene>
    <name evidence="2" type="ORF">J2S73_001133</name>
</gene>
<keyword evidence="3" id="KW-1185">Reference proteome</keyword>
<dbReference type="Pfam" id="PF00903">
    <property type="entry name" value="Glyoxalase"/>
    <property type="match status" value="1"/>
</dbReference>
<evidence type="ECO:0000313" key="3">
    <source>
        <dbReference type="Proteomes" id="UP001229244"/>
    </source>
</evidence>
<proteinExistence type="predicted"/>
<sequence>MTTDTPIEAPRLFATFRFRDAHAMIDWLKRVLGFTEHAIYTADDGSVVHAQLAFGSAMIMVGQVRDDGFGDLVGAPGTGDGKAMYMAVPDVDAAHARARDAGATIVEEPTGRDYGSREFTCRDPEGSIWALGTYWPKAHEPADPA</sequence>
<dbReference type="RefSeq" id="WP_306884481.1">
    <property type="nucleotide sequence ID" value="NZ_JAUSUL010000001.1"/>
</dbReference>
<dbReference type="InterPro" id="IPR004360">
    <property type="entry name" value="Glyas_Fos-R_dOase_dom"/>
</dbReference>
<dbReference type="AlphaFoldDB" id="A0AAE4AR19"/>